<comment type="caution">
    <text evidence="2">The sequence shown here is derived from an EMBL/GenBank/DDBJ whole genome shotgun (WGS) entry which is preliminary data.</text>
</comment>
<name>A0A6I5KU39_9FLAO</name>
<feature type="domain" description="TIR" evidence="1">
    <location>
        <begin position="40"/>
        <end position="155"/>
    </location>
</feature>
<keyword evidence="3" id="KW-1185">Reference proteome</keyword>
<reference evidence="2 3" key="1">
    <citation type="submission" date="2020-01" db="EMBL/GenBank/DDBJ databases">
        <title>Muricauda sediminis sp.nov. 40Bstr401.</title>
        <authorList>
            <person name="Xue Z."/>
            <person name="Zhu S."/>
            <person name="Ren N."/>
            <person name="Chen T."/>
            <person name="Chen X."/>
            <person name="Chen J."/>
            <person name="Yang J."/>
        </authorList>
    </citation>
    <scope>NUCLEOTIDE SEQUENCE [LARGE SCALE GENOMIC DNA]</scope>
    <source>
        <strain evidence="2 3">40Bstr401</strain>
    </source>
</reference>
<evidence type="ECO:0000313" key="3">
    <source>
        <dbReference type="Proteomes" id="UP000468707"/>
    </source>
</evidence>
<dbReference type="InterPro" id="IPR035897">
    <property type="entry name" value="Toll_tir_struct_dom_sf"/>
</dbReference>
<gene>
    <name evidence="2" type="ORF">GTK07_12595</name>
</gene>
<dbReference type="RefSeq" id="WP_163635611.1">
    <property type="nucleotide sequence ID" value="NZ_JAAAMI010000006.1"/>
</dbReference>
<accession>A0A6I5KU39</accession>
<dbReference type="EMBL" id="JAAAMI010000006">
    <property type="protein sequence ID" value="NDV44167.1"/>
    <property type="molecule type" value="Genomic_DNA"/>
</dbReference>
<dbReference type="SUPFAM" id="SSF52200">
    <property type="entry name" value="Toll/Interleukin receptor TIR domain"/>
    <property type="match status" value="1"/>
</dbReference>
<proteinExistence type="predicted"/>
<dbReference type="GO" id="GO:0007165">
    <property type="term" value="P:signal transduction"/>
    <property type="evidence" value="ECO:0007669"/>
    <property type="project" value="InterPro"/>
</dbReference>
<dbReference type="Proteomes" id="UP000468707">
    <property type="component" value="Unassembled WGS sequence"/>
</dbReference>
<evidence type="ECO:0000313" key="2">
    <source>
        <dbReference type="EMBL" id="NDV44167.1"/>
    </source>
</evidence>
<sequence length="192" mass="22409">MSFITESQLASYRSRTKMFSKSDIVVLNESSSHDKTKPMVFLSHKHGEIEILQDVIAFLNEEGVEIYVDWMDEEMPAYTNAKTALRLKEKIKISNKFILLATPNAISSKWCNWELGIGDVEKYIENIALFPINRTYQSFSGAEYLKIYPYIDYENGNGRYINNTYISKGYYVKIPLENGNTRLITLKEWFRR</sequence>
<dbReference type="Pfam" id="PF13676">
    <property type="entry name" value="TIR_2"/>
    <property type="match status" value="1"/>
</dbReference>
<dbReference type="AlphaFoldDB" id="A0A6I5KU39"/>
<dbReference type="Gene3D" id="3.40.50.10140">
    <property type="entry name" value="Toll/interleukin-1 receptor homology (TIR) domain"/>
    <property type="match status" value="1"/>
</dbReference>
<organism evidence="2 3">
    <name type="scientific">Flagellimonas sediminis</name>
    <dbReference type="NCBI Taxonomy" id="2696468"/>
    <lineage>
        <taxon>Bacteria</taxon>
        <taxon>Pseudomonadati</taxon>
        <taxon>Bacteroidota</taxon>
        <taxon>Flavobacteriia</taxon>
        <taxon>Flavobacteriales</taxon>
        <taxon>Flavobacteriaceae</taxon>
        <taxon>Flagellimonas</taxon>
    </lineage>
</organism>
<dbReference type="InterPro" id="IPR000157">
    <property type="entry name" value="TIR_dom"/>
</dbReference>
<protein>
    <submittedName>
        <fullName evidence="2">TIR domain-containing protein</fullName>
    </submittedName>
</protein>
<evidence type="ECO:0000259" key="1">
    <source>
        <dbReference type="Pfam" id="PF13676"/>
    </source>
</evidence>